<evidence type="ECO:0000259" key="11">
    <source>
        <dbReference type="PROSITE" id="PS50026"/>
    </source>
</evidence>
<dbReference type="SUPFAM" id="SSF81321">
    <property type="entry name" value="Family A G protein-coupled receptor-like"/>
    <property type="match status" value="1"/>
</dbReference>
<comment type="caution">
    <text evidence="9">Lacks conserved residue(s) required for the propagation of feature annotation.</text>
</comment>
<comment type="caution">
    <text evidence="13">The sequence shown here is derived from an EMBL/GenBank/DDBJ whole genome shotgun (WGS) entry which is preliminary data.</text>
</comment>
<dbReference type="GO" id="GO:0030425">
    <property type="term" value="C:dendrite"/>
    <property type="evidence" value="ECO:0007669"/>
    <property type="project" value="TreeGrafter"/>
</dbReference>
<dbReference type="GO" id="GO:0004993">
    <property type="term" value="F:G protein-coupled serotonin receptor activity"/>
    <property type="evidence" value="ECO:0007669"/>
    <property type="project" value="TreeGrafter"/>
</dbReference>
<evidence type="ECO:0000256" key="7">
    <source>
        <dbReference type="ARBA" id="ARBA00023170"/>
    </source>
</evidence>
<feature type="disulfide bond" evidence="9">
    <location>
        <begin position="294"/>
        <end position="311"/>
    </location>
</feature>
<dbReference type="SMART" id="SM00181">
    <property type="entry name" value="EGF"/>
    <property type="match status" value="1"/>
</dbReference>
<dbReference type="Gene3D" id="2.10.25.10">
    <property type="entry name" value="Laminin"/>
    <property type="match status" value="1"/>
</dbReference>
<dbReference type="AlphaFoldDB" id="A0A2B4SRJ3"/>
<name>A0A2B4SRJ3_STYPI</name>
<comment type="subcellular location">
    <subcellularLocation>
        <location evidence="1">Cell membrane</location>
        <topology evidence="1">Multi-pass membrane protein</topology>
    </subcellularLocation>
</comment>
<keyword evidence="2" id="KW-1003">Cell membrane</keyword>
<dbReference type="Gene3D" id="1.20.1070.10">
    <property type="entry name" value="Rhodopsin 7-helix transmembrane proteins"/>
    <property type="match status" value="1"/>
</dbReference>
<keyword evidence="3 10" id="KW-0812">Transmembrane</keyword>
<feature type="transmembrane region" description="Helical" evidence="10">
    <location>
        <begin position="60"/>
        <end position="84"/>
    </location>
</feature>
<dbReference type="OrthoDB" id="5977652at2759"/>
<sequence length="470" mass="52831">MQMSNRSTDIPPIVLTTDNVYTEVPRTPLVITLAFLSFGTVLGNCVVCFAIYNHPALRHVTYLSIFSLAIADSLAGLVAIPSYILKKFTWDEPTQTIVCDIFRSSYFLTGYASILSLSVISVERLIAVRNPLNHITIVSRRRVVLALVFAWVDALLVSSLPFFPWEQDNPYKECTYSPTHWWSIMVIITNVMTPFLVIVICYSFMYLTAQSHVKKMSQSSRQLSHNNKNAAKNHKERRANITIMIVIGVFVVCWFPSCFYYFLQKTCPECFPETFKAKQSLVNALATPCLSQPCLRGGSCRQHGTSKNFTCKCAPGLQGQFCEIGGTGWSKLNIRGPVCNGARRDAFERALPQFVGYVAAIKLVHVSGLLYNSRNSPGAKWGRGRNRRLGILITNDQNQILQPENYTGSDWYTMADHTVNSPELVFPNFTTPTIVSTDLELGLWFWEDHNDTSEGDNRGESCVDVSMLHL</sequence>
<feature type="transmembrane region" description="Helical" evidence="10">
    <location>
        <begin position="29"/>
        <end position="53"/>
    </location>
</feature>
<evidence type="ECO:0000256" key="9">
    <source>
        <dbReference type="PROSITE-ProRule" id="PRU00076"/>
    </source>
</evidence>
<evidence type="ECO:0000256" key="6">
    <source>
        <dbReference type="ARBA" id="ARBA00023136"/>
    </source>
</evidence>
<keyword evidence="14" id="KW-1185">Reference proteome</keyword>
<evidence type="ECO:0000259" key="12">
    <source>
        <dbReference type="PROSITE" id="PS50262"/>
    </source>
</evidence>
<protein>
    <submittedName>
        <fullName evidence="13">Alpha-1A adrenergic receptor</fullName>
    </submittedName>
</protein>
<dbReference type="Pfam" id="PF00001">
    <property type="entry name" value="7tm_1"/>
    <property type="match status" value="1"/>
</dbReference>
<keyword evidence="7 13" id="KW-0675">Receptor</keyword>
<evidence type="ECO:0000256" key="2">
    <source>
        <dbReference type="ARBA" id="ARBA00022475"/>
    </source>
</evidence>
<gene>
    <name evidence="13" type="primary">adra1a</name>
    <name evidence="13" type="ORF">AWC38_SpisGene1821</name>
</gene>
<organism evidence="13 14">
    <name type="scientific">Stylophora pistillata</name>
    <name type="common">Smooth cauliflower coral</name>
    <dbReference type="NCBI Taxonomy" id="50429"/>
    <lineage>
        <taxon>Eukaryota</taxon>
        <taxon>Metazoa</taxon>
        <taxon>Cnidaria</taxon>
        <taxon>Anthozoa</taxon>
        <taxon>Hexacorallia</taxon>
        <taxon>Scleractinia</taxon>
        <taxon>Astrocoeniina</taxon>
        <taxon>Pocilloporidae</taxon>
        <taxon>Stylophora</taxon>
    </lineage>
</organism>
<dbReference type="PROSITE" id="PS00022">
    <property type="entry name" value="EGF_1"/>
    <property type="match status" value="1"/>
</dbReference>
<dbReference type="GO" id="GO:0007187">
    <property type="term" value="P:G protein-coupled receptor signaling pathway, coupled to cyclic nucleotide second messenger"/>
    <property type="evidence" value="ECO:0007669"/>
    <property type="project" value="TreeGrafter"/>
</dbReference>
<dbReference type="Proteomes" id="UP000225706">
    <property type="component" value="Unassembled WGS sequence"/>
</dbReference>
<feature type="transmembrane region" description="Helical" evidence="10">
    <location>
        <begin position="241"/>
        <end position="263"/>
    </location>
</feature>
<feature type="transmembrane region" description="Helical" evidence="10">
    <location>
        <begin position="183"/>
        <end position="207"/>
    </location>
</feature>
<dbReference type="PANTHER" id="PTHR24247">
    <property type="entry name" value="5-HYDROXYTRYPTAMINE RECEPTOR"/>
    <property type="match status" value="1"/>
</dbReference>
<dbReference type="GO" id="GO:0045202">
    <property type="term" value="C:synapse"/>
    <property type="evidence" value="ECO:0007669"/>
    <property type="project" value="GOC"/>
</dbReference>
<dbReference type="PRINTS" id="PR00237">
    <property type="entry name" value="GPCRRHODOPSN"/>
</dbReference>
<feature type="transmembrane region" description="Helical" evidence="10">
    <location>
        <begin position="143"/>
        <end position="163"/>
    </location>
</feature>
<feature type="transmembrane region" description="Helical" evidence="10">
    <location>
        <begin position="104"/>
        <end position="122"/>
    </location>
</feature>
<dbReference type="CDD" id="cd00054">
    <property type="entry name" value="EGF_CA"/>
    <property type="match status" value="1"/>
</dbReference>
<dbReference type="GO" id="GO:0005886">
    <property type="term" value="C:plasma membrane"/>
    <property type="evidence" value="ECO:0007669"/>
    <property type="project" value="UniProtKB-SubCell"/>
</dbReference>
<keyword evidence="4 10" id="KW-1133">Transmembrane helix</keyword>
<dbReference type="STRING" id="50429.A0A2B4SRJ3"/>
<keyword evidence="9" id="KW-1015">Disulfide bond</keyword>
<proteinExistence type="predicted"/>
<feature type="domain" description="G-protein coupled receptors family 1 profile" evidence="12">
    <location>
        <begin position="43"/>
        <end position="263"/>
    </location>
</feature>
<keyword evidence="6 10" id="KW-0472">Membrane</keyword>
<evidence type="ECO:0000313" key="14">
    <source>
        <dbReference type="Proteomes" id="UP000225706"/>
    </source>
</evidence>
<dbReference type="InterPro" id="IPR000742">
    <property type="entry name" value="EGF"/>
</dbReference>
<evidence type="ECO:0000313" key="13">
    <source>
        <dbReference type="EMBL" id="PFX33284.1"/>
    </source>
</evidence>
<evidence type="ECO:0000256" key="5">
    <source>
        <dbReference type="ARBA" id="ARBA00023040"/>
    </source>
</evidence>
<dbReference type="EMBL" id="LSMT01000013">
    <property type="protein sequence ID" value="PFX33284.1"/>
    <property type="molecule type" value="Genomic_DNA"/>
</dbReference>
<feature type="disulfide bond" evidence="9">
    <location>
        <begin position="313"/>
        <end position="322"/>
    </location>
</feature>
<keyword evidence="8" id="KW-0807">Transducer</keyword>
<evidence type="ECO:0000256" key="3">
    <source>
        <dbReference type="ARBA" id="ARBA00022692"/>
    </source>
</evidence>
<dbReference type="InterPro" id="IPR000276">
    <property type="entry name" value="GPCR_Rhodpsn"/>
</dbReference>
<evidence type="ECO:0000256" key="8">
    <source>
        <dbReference type="ARBA" id="ARBA00023224"/>
    </source>
</evidence>
<dbReference type="PROSITE" id="PS50262">
    <property type="entry name" value="G_PROTEIN_RECEP_F1_2"/>
    <property type="match status" value="1"/>
</dbReference>
<dbReference type="GO" id="GO:0030594">
    <property type="term" value="F:neurotransmitter receptor activity"/>
    <property type="evidence" value="ECO:0007669"/>
    <property type="project" value="TreeGrafter"/>
</dbReference>
<evidence type="ECO:0000256" key="1">
    <source>
        <dbReference type="ARBA" id="ARBA00004651"/>
    </source>
</evidence>
<keyword evidence="5" id="KW-0297">G-protein coupled receptor</keyword>
<dbReference type="PANTHER" id="PTHR24247:SF202">
    <property type="entry name" value="5-HYDROXYTRYPTAMINE RECEPTOR 1"/>
    <property type="match status" value="1"/>
</dbReference>
<feature type="domain" description="EGF-like" evidence="11">
    <location>
        <begin position="285"/>
        <end position="323"/>
    </location>
</feature>
<evidence type="ECO:0000256" key="4">
    <source>
        <dbReference type="ARBA" id="ARBA00022989"/>
    </source>
</evidence>
<keyword evidence="9" id="KW-0245">EGF-like domain</keyword>
<dbReference type="SUPFAM" id="SSF57196">
    <property type="entry name" value="EGF/Laminin"/>
    <property type="match status" value="1"/>
</dbReference>
<dbReference type="GO" id="GO:0007268">
    <property type="term" value="P:chemical synaptic transmission"/>
    <property type="evidence" value="ECO:0007669"/>
    <property type="project" value="TreeGrafter"/>
</dbReference>
<dbReference type="CDD" id="cd00637">
    <property type="entry name" value="7tm_classA_rhodopsin-like"/>
    <property type="match status" value="1"/>
</dbReference>
<reference evidence="14" key="1">
    <citation type="journal article" date="2017" name="bioRxiv">
        <title>Comparative analysis of the genomes of Stylophora pistillata and Acropora digitifera provides evidence for extensive differences between species of corals.</title>
        <authorList>
            <person name="Voolstra C.R."/>
            <person name="Li Y."/>
            <person name="Liew Y.J."/>
            <person name="Baumgarten S."/>
            <person name="Zoccola D."/>
            <person name="Flot J.-F."/>
            <person name="Tambutte S."/>
            <person name="Allemand D."/>
            <person name="Aranda M."/>
        </authorList>
    </citation>
    <scope>NUCLEOTIDE SEQUENCE [LARGE SCALE GENOMIC DNA]</scope>
</reference>
<evidence type="ECO:0000256" key="10">
    <source>
        <dbReference type="SAM" id="Phobius"/>
    </source>
</evidence>
<dbReference type="PROSITE" id="PS50026">
    <property type="entry name" value="EGF_3"/>
    <property type="match status" value="1"/>
</dbReference>
<accession>A0A2B4SRJ3</accession>
<dbReference type="InterPro" id="IPR017452">
    <property type="entry name" value="GPCR_Rhodpsn_7TM"/>
</dbReference>